<keyword evidence="3" id="KW-0547">Nucleotide-binding</keyword>
<comment type="caution">
    <text evidence="8">The sequence shown here is derived from an EMBL/GenBank/DDBJ whole genome shotgun (WGS) entry which is preliminary data.</text>
</comment>
<sequence length="208" mass="23293">TAPLTDPQAFDYMFKVLLIGNSGVGKTSFLFRYADNSFTSTFVSTVGIDFKVKSILRKNRRIKLQIWDTAGQERYRTITTAYYRGAMGFVLMYDVTNEVSFGAVQDWIYQIKIHSCANVPIVIVGNKSDQANRIVQQQEGQLLATSLGLDFFETSAKENVNVSAVFDRLVDLICDKMSELVDVDPNMINDAAKSTRLTERPNKGQCGC</sequence>
<dbReference type="PROSITE" id="PS51420">
    <property type="entry name" value="RHO"/>
    <property type="match status" value="1"/>
</dbReference>
<accession>A0A8S3ZHB4</accession>
<keyword evidence="5" id="KW-0472">Membrane</keyword>
<keyword evidence="7" id="KW-0636">Prenylation</keyword>
<evidence type="ECO:0000256" key="2">
    <source>
        <dbReference type="ARBA" id="ARBA00006270"/>
    </source>
</evidence>
<dbReference type="PRINTS" id="PR00449">
    <property type="entry name" value="RASTRNSFRMNG"/>
</dbReference>
<evidence type="ECO:0000313" key="8">
    <source>
        <dbReference type="EMBL" id="CAG5128974.1"/>
    </source>
</evidence>
<name>A0A8S3ZHB4_9EUPU</name>
<dbReference type="FunFam" id="3.40.50.300:FF:000586">
    <property type="entry name" value="Rab family GTPase"/>
    <property type="match status" value="1"/>
</dbReference>
<dbReference type="Pfam" id="PF00071">
    <property type="entry name" value="Ras"/>
    <property type="match status" value="1"/>
</dbReference>
<evidence type="ECO:0000313" key="9">
    <source>
        <dbReference type="Proteomes" id="UP000678393"/>
    </source>
</evidence>
<evidence type="ECO:0000256" key="3">
    <source>
        <dbReference type="ARBA" id="ARBA00022741"/>
    </source>
</evidence>
<evidence type="ECO:0000256" key="4">
    <source>
        <dbReference type="ARBA" id="ARBA00023134"/>
    </source>
</evidence>
<dbReference type="InterPro" id="IPR050305">
    <property type="entry name" value="Small_GTPase_Rab"/>
</dbReference>
<evidence type="ECO:0000256" key="6">
    <source>
        <dbReference type="ARBA" id="ARBA00023288"/>
    </source>
</evidence>
<comment type="subcellular location">
    <subcellularLocation>
        <location evidence="1">Endomembrane system</location>
    </subcellularLocation>
</comment>
<dbReference type="Gene3D" id="3.40.50.300">
    <property type="entry name" value="P-loop containing nucleotide triphosphate hydrolases"/>
    <property type="match status" value="1"/>
</dbReference>
<evidence type="ECO:0000256" key="7">
    <source>
        <dbReference type="ARBA" id="ARBA00023289"/>
    </source>
</evidence>
<dbReference type="SMART" id="SM00173">
    <property type="entry name" value="RAS"/>
    <property type="match status" value="1"/>
</dbReference>
<evidence type="ECO:0008006" key="10">
    <source>
        <dbReference type="Google" id="ProtNLM"/>
    </source>
</evidence>
<dbReference type="NCBIfam" id="TIGR00231">
    <property type="entry name" value="small_GTP"/>
    <property type="match status" value="1"/>
</dbReference>
<dbReference type="PROSITE" id="PS51419">
    <property type="entry name" value="RAB"/>
    <property type="match status" value="1"/>
</dbReference>
<dbReference type="GO" id="GO:0012505">
    <property type="term" value="C:endomembrane system"/>
    <property type="evidence" value="ECO:0007669"/>
    <property type="project" value="UniProtKB-SubCell"/>
</dbReference>
<dbReference type="SUPFAM" id="SSF52540">
    <property type="entry name" value="P-loop containing nucleoside triphosphate hydrolases"/>
    <property type="match status" value="1"/>
</dbReference>
<dbReference type="OrthoDB" id="9989112at2759"/>
<keyword evidence="9" id="KW-1185">Reference proteome</keyword>
<organism evidence="8 9">
    <name type="scientific">Candidula unifasciata</name>
    <dbReference type="NCBI Taxonomy" id="100452"/>
    <lineage>
        <taxon>Eukaryota</taxon>
        <taxon>Metazoa</taxon>
        <taxon>Spiralia</taxon>
        <taxon>Lophotrochozoa</taxon>
        <taxon>Mollusca</taxon>
        <taxon>Gastropoda</taxon>
        <taxon>Heterobranchia</taxon>
        <taxon>Euthyneura</taxon>
        <taxon>Panpulmonata</taxon>
        <taxon>Eupulmonata</taxon>
        <taxon>Stylommatophora</taxon>
        <taxon>Helicina</taxon>
        <taxon>Helicoidea</taxon>
        <taxon>Geomitridae</taxon>
        <taxon>Candidula</taxon>
    </lineage>
</organism>
<gene>
    <name evidence="8" type="ORF">CUNI_LOCUS14532</name>
</gene>
<dbReference type="InterPro" id="IPR027417">
    <property type="entry name" value="P-loop_NTPase"/>
</dbReference>
<keyword evidence="6" id="KW-0449">Lipoprotein</keyword>
<evidence type="ECO:0000256" key="5">
    <source>
        <dbReference type="ARBA" id="ARBA00023136"/>
    </source>
</evidence>
<dbReference type="AlphaFoldDB" id="A0A8S3ZHB4"/>
<reference evidence="8" key="1">
    <citation type="submission" date="2021-04" db="EMBL/GenBank/DDBJ databases">
        <authorList>
            <consortium name="Molecular Ecology Group"/>
        </authorList>
    </citation>
    <scope>NUCLEOTIDE SEQUENCE</scope>
</reference>
<protein>
    <recommendedName>
        <fullName evidence="10">Ras-related protein Rab-3</fullName>
    </recommendedName>
</protein>
<dbReference type="SMART" id="SM00175">
    <property type="entry name" value="RAB"/>
    <property type="match status" value="1"/>
</dbReference>
<dbReference type="SMART" id="SM00174">
    <property type="entry name" value="RHO"/>
    <property type="match status" value="1"/>
</dbReference>
<dbReference type="PROSITE" id="PS51421">
    <property type="entry name" value="RAS"/>
    <property type="match status" value="1"/>
</dbReference>
<feature type="non-terminal residue" evidence="8">
    <location>
        <position position="1"/>
    </location>
</feature>
<dbReference type="PANTHER" id="PTHR47980">
    <property type="entry name" value="LD44762P"/>
    <property type="match status" value="1"/>
</dbReference>
<evidence type="ECO:0000256" key="1">
    <source>
        <dbReference type="ARBA" id="ARBA00004308"/>
    </source>
</evidence>
<dbReference type="InterPro" id="IPR001806">
    <property type="entry name" value="Small_GTPase"/>
</dbReference>
<dbReference type="InterPro" id="IPR005225">
    <property type="entry name" value="Small_GTP-bd"/>
</dbReference>
<dbReference type="GO" id="GO:0005525">
    <property type="term" value="F:GTP binding"/>
    <property type="evidence" value="ECO:0007669"/>
    <property type="project" value="UniProtKB-KW"/>
</dbReference>
<dbReference type="GO" id="GO:0003924">
    <property type="term" value="F:GTPase activity"/>
    <property type="evidence" value="ECO:0007669"/>
    <property type="project" value="InterPro"/>
</dbReference>
<dbReference type="Proteomes" id="UP000678393">
    <property type="component" value="Unassembled WGS sequence"/>
</dbReference>
<keyword evidence="4" id="KW-0342">GTP-binding</keyword>
<dbReference type="SMART" id="SM00176">
    <property type="entry name" value="RAN"/>
    <property type="match status" value="1"/>
</dbReference>
<comment type="similarity">
    <text evidence="2">Belongs to the small GTPase superfamily. Rab family.</text>
</comment>
<proteinExistence type="inferred from homology"/>
<dbReference type="EMBL" id="CAJHNH020003301">
    <property type="protein sequence ID" value="CAG5128974.1"/>
    <property type="molecule type" value="Genomic_DNA"/>
</dbReference>